<comment type="caution">
    <text evidence="1">The sequence shown here is derived from an EMBL/GenBank/DDBJ whole genome shotgun (WGS) entry which is preliminary data.</text>
</comment>
<evidence type="ECO:0000313" key="1">
    <source>
        <dbReference type="EMBL" id="TDG26539.1"/>
    </source>
</evidence>
<keyword evidence="2" id="KW-1185">Reference proteome</keyword>
<dbReference type="EMBL" id="SMRP01000001">
    <property type="protein sequence ID" value="TDG26539.1"/>
    <property type="molecule type" value="Genomic_DNA"/>
</dbReference>
<reference evidence="1 2" key="1">
    <citation type="submission" date="2019-03" db="EMBL/GenBank/DDBJ databases">
        <title>Paraburkholderia sp. 4M-K11, isolated from subtropical forest soil.</title>
        <authorList>
            <person name="Gao Z.-H."/>
            <person name="Qiu L.-H."/>
        </authorList>
    </citation>
    <scope>NUCLEOTIDE SEQUENCE [LARGE SCALE GENOMIC DNA]</scope>
    <source>
        <strain evidence="1 2">4M-K11</strain>
    </source>
</reference>
<proteinExistence type="predicted"/>
<dbReference type="OrthoDB" id="8967912at2"/>
<accession>A0A4R5MGT9</accession>
<gene>
    <name evidence="1" type="ORF">EYW47_00285</name>
</gene>
<dbReference type="Proteomes" id="UP000295722">
    <property type="component" value="Unassembled WGS sequence"/>
</dbReference>
<name>A0A4R5MGT9_9BURK</name>
<evidence type="ECO:0000313" key="2">
    <source>
        <dbReference type="Proteomes" id="UP000295722"/>
    </source>
</evidence>
<organism evidence="1 2">
    <name type="scientific">Paraburkholderia silviterrae</name>
    <dbReference type="NCBI Taxonomy" id="2528715"/>
    <lineage>
        <taxon>Bacteria</taxon>
        <taxon>Pseudomonadati</taxon>
        <taxon>Pseudomonadota</taxon>
        <taxon>Betaproteobacteria</taxon>
        <taxon>Burkholderiales</taxon>
        <taxon>Burkholderiaceae</taxon>
        <taxon>Paraburkholderia</taxon>
    </lineage>
</organism>
<protein>
    <submittedName>
        <fullName evidence="1">Uncharacterized protein</fullName>
    </submittedName>
</protein>
<dbReference type="AlphaFoldDB" id="A0A4R5MGT9"/>
<sequence>MEKVAHEHEQHETISIDVFYPDHPPRTESALFRKTKHHLVAVLDTPCWVCGTKENREVHHFHAEWADSDGIDWERMRVLHPHFDWSTFKEPSDFIDSEYNMLVLCSKHHRAKDHGIHMLDYPHWLMQAIKRSDFVFSPDEEKSK</sequence>